<name>A0ABX8BXH2_9ACTN</name>
<proteinExistence type="predicted"/>
<organism evidence="2 3">
    <name type="scientific">Nocardiopsis akebiae</name>
    <dbReference type="NCBI Taxonomy" id="2831968"/>
    <lineage>
        <taxon>Bacteria</taxon>
        <taxon>Bacillati</taxon>
        <taxon>Actinomycetota</taxon>
        <taxon>Actinomycetes</taxon>
        <taxon>Streptosporangiales</taxon>
        <taxon>Nocardiopsidaceae</taxon>
        <taxon>Nocardiopsis</taxon>
    </lineage>
</organism>
<dbReference type="Proteomes" id="UP000678016">
    <property type="component" value="Chromosome"/>
</dbReference>
<sequence>MRDLAFVLPGRFDDHCFGKHEARNGVSKNPLLGKFERKVVYCMSRESKEDFISRVAKSGALLPIGYKSFPENPTRSDWWAFIGGLSIPFLGFLAIATWRACSGDMGSAVGAAVAGVIFFLVFVAPKIILLVRIKKKGT</sequence>
<feature type="transmembrane region" description="Helical" evidence="1">
    <location>
        <begin position="78"/>
        <end position="96"/>
    </location>
</feature>
<keyword evidence="1" id="KW-0812">Transmembrane</keyword>
<keyword evidence="3" id="KW-1185">Reference proteome</keyword>
<feature type="transmembrane region" description="Helical" evidence="1">
    <location>
        <begin position="108"/>
        <end position="131"/>
    </location>
</feature>
<evidence type="ECO:0000256" key="1">
    <source>
        <dbReference type="SAM" id="Phobius"/>
    </source>
</evidence>
<dbReference type="EMBL" id="CP074132">
    <property type="protein sequence ID" value="QUX26884.1"/>
    <property type="molecule type" value="Genomic_DNA"/>
</dbReference>
<reference evidence="3" key="1">
    <citation type="submission" date="2021-05" db="EMBL/GenBank/DDBJ databases">
        <title>Direct Submission.</title>
        <authorList>
            <person name="Li K."/>
            <person name="Gao J."/>
        </authorList>
    </citation>
    <scope>NUCLEOTIDE SEQUENCE [LARGE SCALE GENOMIC DNA]</scope>
    <source>
        <strain evidence="3">HDS12</strain>
    </source>
</reference>
<evidence type="ECO:0000313" key="3">
    <source>
        <dbReference type="Proteomes" id="UP000678016"/>
    </source>
</evidence>
<gene>
    <name evidence="2" type="ORF">KGD83_16060</name>
</gene>
<protein>
    <submittedName>
        <fullName evidence="2">Uncharacterized protein</fullName>
    </submittedName>
</protein>
<accession>A0ABX8BXH2</accession>
<dbReference type="RefSeq" id="WP_212639979.1">
    <property type="nucleotide sequence ID" value="NZ_CP074132.1"/>
</dbReference>
<keyword evidence="1" id="KW-0472">Membrane</keyword>
<evidence type="ECO:0000313" key="2">
    <source>
        <dbReference type="EMBL" id="QUX26884.1"/>
    </source>
</evidence>
<keyword evidence="1" id="KW-1133">Transmembrane helix</keyword>